<dbReference type="GeneID" id="87873210"/>
<protein>
    <recommendedName>
        <fullName evidence="4">Fungal N-terminal domain-containing protein</fullName>
    </recommendedName>
</protein>
<sequence>MDPASILGIVAAACQFAELAAKGAIKGAGLLKSLRDTPAKLTELLRLVQISKQNMVQLRDHLAHPTLLGLLPQLQLQSFRDNIDQAHKIAKELEVQIESLVEPTTQDLRGIKKLWRDVITVKKEGEFNDRFEAIQRYNEQIHRGLSGLQVALSTKNLESSVAIGTRVNENTTVLAEIKDKVYELNSRKTDVDIDVNVHGSTLIAAQQTRASPATTRVEFELRLEPVSIRDEIRSELMLLMTGQGPYASASNALLPIVSRLSYEDRAQVASMLLMTQAQHTNSPRRHSNSAAARRSSDRHPAPGPPLCDCDIKTYNIGKTFKRGPFSFGYGYENQKRHHNSCPYSGGQTAKRTWNSELCMQLLPLVNKTVQFALSATIGGGGFELRFPLKVVPTVQRANSAIFMLFDNFAERCAELGFFREYYVDQRLYPDFYVDYRYYVYQYRRDSNTAAVWDIDRIRQELQHIHRVLCDAHILQIGSIRDRDESGFTVLHELMLLILQVIPVYTCTYRAMLHLHSLGHNIGASPLKSAIDAARMILPLFGQMLDSTEQPYLPFDFLRSIMSLEVDHYTREMATNVAFYSVNDYSTGSVGWHGSQREVEVLMMGLIKADALDWATIVVKSHARKRTELATLGRQHLSRFDQERLGLSTTKVIPLDAHAREVYDLLGNKGIQVPLALHPGWTGSIYYVLSDYHNRFGSQNLDQSYRYIFVPSTTDIRDSFLLVVVAQQLFDNGFTVFDKVPLERKGEQLKGASSNFPLPIHYNEQASLGFRRQSSRNLLERLAKGCTTQPNSHWSLMRLLVQYVSGLCPPMLTDSCVCYCLTSDGCLPQHLHVSFDAYSSICNHHEHKANALVSWLESCFLTRDEKSLCFKQAVRLELFDRLGLVHTCCLGLESEGDPPKPEEVERIRDDDEELASQLDLLMLAYRGSLLMFLHQHDEDEEYSTEFDCGCYESEGLGKTPPLWGSHNLDAHTTLLLAHWRHWWSVTDPILADIYSITRMDLDEACNGEAFDVGYGSEEQVADMMRETADRRTNLNLEEMGFGDLDYNEVIERHFATELTYARENIISVPRGSEDAHYWQKKFDKATFVPVHRTELLDELMEKLRRAVSGQDEIFTKETKIWSDLENQFWL</sequence>
<evidence type="ECO:0000313" key="3">
    <source>
        <dbReference type="Proteomes" id="UP001285908"/>
    </source>
</evidence>
<evidence type="ECO:0000313" key="2">
    <source>
        <dbReference type="EMBL" id="KAK3485245.1"/>
    </source>
</evidence>
<organism evidence="2 3">
    <name type="scientific">Neurospora hispaniola</name>
    <dbReference type="NCBI Taxonomy" id="588809"/>
    <lineage>
        <taxon>Eukaryota</taxon>
        <taxon>Fungi</taxon>
        <taxon>Dikarya</taxon>
        <taxon>Ascomycota</taxon>
        <taxon>Pezizomycotina</taxon>
        <taxon>Sordariomycetes</taxon>
        <taxon>Sordariomycetidae</taxon>
        <taxon>Sordariales</taxon>
        <taxon>Sordariaceae</taxon>
        <taxon>Neurospora</taxon>
    </lineage>
</organism>
<feature type="region of interest" description="Disordered" evidence="1">
    <location>
        <begin position="277"/>
        <end position="304"/>
    </location>
</feature>
<evidence type="ECO:0000256" key="1">
    <source>
        <dbReference type="SAM" id="MobiDB-lite"/>
    </source>
</evidence>
<dbReference type="Proteomes" id="UP001285908">
    <property type="component" value="Unassembled WGS sequence"/>
</dbReference>
<reference evidence="2 3" key="1">
    <citation type="journal article" date="2023" name="Mol. Phylogenet. Evol.">
        <title>Genome-scale phylogeny and comparative genomics of the fungal order Sordariales.</title>
        <authorList>
            <person name="Hensen N."/>
            <person name="Bonometti L."/>
            <person name="Westerberg I."/>
            <person name="Brannstrom I.O."/>
            <person name="Guillou S."/>
            <person name="Cros-Aarteil S."/>
            <person name="Calhoun S."/>
            <person name="Haridas S."/>
            <person name="Kuo A."/>
            <person name="Mondo S."/>
            <person name="Pangilinan J."/>
            <person name="Riley R."/>
            <person name="LaButti K."/>
            <person name="Andreopoulos B."/>
            <person name="Lipzen A."/>
            <person name="Chen C."/>
            <person name="Yan M."/>
            <person name="Daum C."/>
            <person name="Ng V."/>
            <person name="Clum A."/>
            <person name="Steindorff A."/>
            <person name="Ohm R.A."/>
            <person name="Martin F."/>
            <person name="Silar P."/>
            <person name="Natvig D.O."/>
            <person name="Lalanne C."/>
            <person name="Gautier V."/>
            <person name="Ament-Velasquez S.L."/>
            <person name="Kruys A."/>
            <person name="Hutchinson M.I."/>
            <person name="Powell A.J."/>
            <person name="Barry K."/>
            <person name="Miller A.N."/>
            <person name="Grigoriev I.V."/>
            <person name="Debuchy R."/>
            <person name="Gladieux P."/>
            <person name="Hiltunen Thoren M."/>
            <person name="Johannesson H."/>
        </authorList>
    </citation>
    <scope>NUCLEOTIDE SEQUENCE [LARGE SCALE GENOMIC DNA]</scope>
    <source>
        <strain evidence="2 3">FGSC 10403</strain>
    </source>
</reference>
<dbReference type="AlphaFoldDB" id="A0AAJ0HYX9"/>
<dbReference type="EMBL" id="JAULSX010000010">
    <property type="protein sequence ID" value="KAK3485245.1"/>
    <property type="molecule type" value="Genomic_DNA"/>
</dbReference>
<evidence type="ECO:0008006" key="4">
    <source>
        <dbReference type="Google" id="ProtNLM"/>
    </source>
</evidence>
<accession>A0AAJ0HYX9</accession>
<name>A0AAJ0HYX9_9PEZI</name>
<keyword evidence="3" id="KW-1185">Reference proteome</keyword>
<comment type="caution">
    <text evidence="2">The sequence shown here is derived from an EMBL/GenBank/DDBJ whole genome shotgun (WGS) entry which is preliminary data.</text>
</comment>
<gene>
    <name evidence="2" type="ORF">B0T23DRAFT_327068</name>
</gene>
<dbReference type="RefSeq" id="XP_062688149.1">
    <property type="nucleotide sequence ID" value="XM_062835588.1"/>
</dbReference>
<proteinExistence type="predicted"/>